<name>A0A645CH05_9ZZZZ</name>
<proteinExistence type="predicted"/>
<sequence length="183" mass="20354">MADILCAGVQLSVGKSARAALSKLDVGVEVQRPRLEKSLHVFLSLFHWLATLQQDGPQARPGQQQCGEQARRSRAHHHGRKRRQRPRLRESIGGGGDITGYFRIAAAAQELLILLRLHRHGVNQLRVLPSVHAAAQDVDTFNFVLADAQNAGGFPHQLSQAPSGPLFQSFYFQQTFLLPFIFF</sequence>
<comment type="caution">
    <text evidence="2">The sequence shown here is derived from an EMBL/GenBank/DDBJ whole genome shotgun (WGS) entry which is preliminary data.</text>
</comment>
<evidence type="ECO:0000313" key="2">
    <source>
        <dbReference type="EMBL" id="MPM76164.1"/>
    </source>
</evidence>
<dbReference type="EMBL" id="VSSQ01027106">
    <property type="protein sequence ID" value="MPM76164.1"/>
    <property type="molecule type" value="Genomic_DNA"/>
</dbReference>
<feature type="compositionally biased region" description="Basic residues" evidence="1">
    <location>
        <begin position="72"/>
        <end position="86"/>
    </location>
</feature>
<organism evidence="2">
    <name type="scientific">bioreactor metagenome</name>
    <dbReference type="NCBI Taxonomy" id="1076179"/>
    <lineage>
        <taxon>unclassified sequences</taxon>
        <taxon>metagenomes</taxon>
        <taxon>ecological metagenomes</taxon>
    </lineage>
</organism>
<evidence type="ECO:0000256" key="1">
    <source>
        <dbReference type="SAM" id="MobiDB-lite"/>
    </source>
</evidence>
<accession>A0A645CH05</accession>
<gene>
    <name evidence="2" type="ORF">SDC9_123160</name>
</gene>
<reference evidence="2" key="1">
    <citation type="submission" date="2019-08" db="EMBL/GenBank/DDBJ databases">
        <authorList>
            <person name="Kucharzyk K."/>
            <person name="Murdoch R.W."/>
            <person name="Higgins S."/>
            <person name="Loffler F."/>
        </authorList>
    </citation>
    <scope>NUCLEOTIDE SEQUENCE</scope>
</reference>
<protein>
    <submittedName>
        <fullName evidence="2">Uncharacterized protein</fullName>
    </submittedName>
</protein>
<dbReference type="AlphaFoldDB" id="A0A645CH05"/>
<feature type="region of interest" description="Disordered" evidence="1">
    <location>
        <begin position="56"/>
        <end position="92"/>
    </location>
</feature>
<feature type="compositionally biased region" description="Polar residues" evidence="1">
    <location>
        <begin position="56"/>
        <end position="67"/>
    </location>
</feature>